<name>A0A1B6W1U8_9NEIS</name>
<keyword evidence="2" id="KW-1185">Reference proteome</keyword>
<proteinExistence type="predicted"/>
<dbReference type="AlphaFoldDB" id="A0A1B6W1U8"/>
<evidence type="ECO:0000313" key="2">
    <source>
        <dbReference type="Proteomes" id="UP000077726"/>
    </source>
</evidence>
<protein>
    <submittedName>
        <fullName evidence="1">Uncharacterized protein</fullName>
    </submittedName>
</protein>
<sequence>MKYLLSAVLLTVGTAAFAINLPDGLYIHSGNSHMSYRPVNPTNTADAIPRPNSPGHLINSKVCIRNGQAWLDAQIRKHTVGRYPAGRFEERPTDTGRVFTLLNPAEAKSGLQSYTFSMAEETDQQGRPRLYFAFHYHYTEDDTAYESHSNGWYTYQGKDCPADAKEE</sequence>
<comment type="caution">
    <text evidence="1">The sequence shown here is derived from an EMBL/GenBank/DDBJ whole genome shotgun (WGS) entry which is preliminary data.</text>
</comment>
<organism evidence="1 2">
    <name type="scientific">Eikenella halliae</name>
    <dbReference type="NCBI Taxonomy" id="1795832"/>
    <lineage>
        <taxon>Bacteria</taxon>
        <taxon>Pseudomonadati</taxon>
        <taxon>Pseudomonadota</taxon>
        <taxon>Betaproteobacteria</taxon>
        <taxon>Neisseriales</taxon>
        <taxon>Neisseriaceae</taxon>
        <taxon>Eikenella</taxon>
    </lineage>
</organism>
<dbReference type="STRING" id="1795832.A7Q00_00805"/>
<reference evidence="2" key="1">
    <citation type="submission" date="2016-05" db="EMBL/GenBank/DDBJ databases">
        <title>Draft genome of Corynebacterium afermentans subsp. afermentans LCDC 88199T.</title>
        <authorList>
            <person name="Bernier A.-M."/>
            <person name="Bernard K."/>
        </authorList>
    </citation>
    <scope>NUCLEOTIDE SEQUENCE [LARGE SCALE GENOMIC DNA]</scope>
    <source>
        <strain evidence="2">NML130454</strain>
    </source>
</reference>
<dbReference type="RefSeq" id="WP_064088761.1">
    <property type="nucleotide sequence ID" value="NZ_LXSQ01000003.1"/>
</dbReference>
<gene>
    <name evidence="1" type="ORF">A7Q00_00805</name>
</gene>
<dbReference type="OrthoDB" id="8611859at2"/>
<dbReference type="Proteomes" id="UP000077726">
    <property type="component" value="Unassembled WGS sequence"/>
</dbReference>
<evidence type="ECO:0000313" key="1">
    <source>
        <dbReference type="EMBL" id="OAM44858.1"/>
    </source>
</evidence>
<dbReference type="EMBL" id="LXSQ01000003">
    <property type="protein sequence ID" value="OAM44858.1"/>
    <property type="molecule type" value="Genomic_DNA"/>
</dbReference>
<accession>A0A1B6W1U8</accession>